<dbReference type="PANTHER" id="PTHR32305">
    <property type="match status" value="1"/>
</dbReference>
<name>A0ABR6XW21_9BURK</name>
<dbReference type="InterPro" id="IPR056823">
    <property type="entry name" value="TEN-like_YD-shell"/>
</dbReference>
<dbReference type="PANTHER" id="PTHR32305:SF17">
    <property type="entry name" value="TRNA NUCLEASE WAPA"/>
    <property type="match status" value="1"/>
</dbReference>
<keyword evidence="4" id="KW-1185">Reference proteome</keyword>
<dbReference type="InterPro" id="IPR022385">
    <property type="entry name" value="Rhs_assc_core"/>
</dbReference>
<accession>A0ABR6XW21</accession>
<dbReference type="NCBIfam" id="TIGR03696">
    <property type="entry name" value="Rhs_assc_core"/>
    <property type="match status" value="1"/>
</dbReference>
<evidence type="ECO:0000313" key="3">
    <source>
        <dbReference type="EMBL" id="MBC3833670.1"/>
    </source>
</evidence>
<dbReference type="Proteomes" id="UP000643610">
    <property type="component" value="Unassembled WGS sequence"/>
</dbReference>
<sequence>MSSNANVIVNFKVTTSGVAVVRYIHTDGLGSPVAKSDANGNLIANSRTRYEPYGMTVAGTSIPTIGFTGHVNDADTGLTYMQQRYYDPVAGRFLSEDPVLTDSNSGASFNRYVYANNNPYKYIDPDGRQSLGSNNAPVYSPMGELGKGVRVWLGQLIKQTTNVATLALTTAGGPEAAFAKKSIVVTEESIKAVLKGSEMKTLQESISLPMVKDYVAKIEAGSVAPPIKVDGKIIVDGNHTYVAGLLTGKPAATTEGTAAMSQVAKAKPIEELKISKTDFRDPPK</sequence>
<dbReference type="EMBL" id="JACOFU010000012">
    <property type="protein sequence ID" value="MBC3833670.1"/>
    <property type="molecule type" value="Genomic_DNA"/>
</dbReference>
<evidence type="ECO:0000256" key="1">
    <source>
        <dbReference type="ARBA" id="ARBA00022737"/>
    </source>
</evidence>
<feature type="domain" description="Teneurin-like YD-shell" evidence="2">
    <location>
        <begin position="23"/>
        <end position="119"/>
    </location>
</feature>
<dbReference type="Pfam" id="PF25023">
    <property type="entry name" value="TEN_YD-shell"/>
    <property type="match status" value="1"/>
</dbReference>
<gene>
    <name evidence="3" type="ORF">H8K33_19350</name>
</gene>
<evidence type="ECO:0000259" key="2">
    <source>
        <dbReference type="Pfam" id="PF25023"/>
    </source>
</evidence>
<reference evidence="3 4" key="1">
    <citation type="submission" date="2020-08" db="EMBL/GenBank/DDBJ databases">
        <title>Novel species isolated from subtropical streams in China.</title>
        <authorList>
            <person name="Lu H."/>
        </authorList>
    </citation>
    <scope>NUCLEOTIDE SEQUENCE [LARGE SCALE GENOMIC DNA]</scope>
    <source>
        <strain evidence="3 4">KCTC 52442</strain>
    </source>
</reference>
<keyword evidence="1" id="KW-0677">Repeat</keyword>
<organism evidence="3 4">
    <name type="scientific">Undibacterium amnicola</name>
    <dbReference type="NCBI Taxonomy" id="1834038"/>
    <lineage>
        <taxon>Bacteria</taxon>
        <taxon>Pseudomonadati</taxon>
        <taxon>Pseudomonadota</taxon>
        <taxon>Betaproteobacteria</taxon>
        <taxon>Burkholderiales</taxon>
        <taxon>Oxalobacteraceae</taxon>
        <taxon>Undibacterium</taxon>
    </lineage>
</organism>
<protein>
    <recommendedName>
        <fullName evidence="2">Teneurin-like YD-shell domain-containing protein</fullName>
    </recommendedName>
</protein>
<evidence type="ECO:0000313" key="4">
    <source>
        <dbReference type="Proteomes" id="UP000643610"/>
    </source>
</evidence>
<proteinExistence type="predicted"/>
<dbReference type="InterPro" id="IPR050708">
    <property type="entry name" value="T6SS_VgrG/RHS"/>
</dbReference>
<dbReference type="Gene3D" id="2.180.10.10">
    <property type="entry name" value="RHS repeat-associated core"/>
    <property type="match status" value="1"/>
</dbReference>
<comment type="caution">
    <text evidence="3">The sequence shown here is derived from an EMBL/GenBank/DDBJ whole genome shotgun (WGS) entry which is preliminary data.</text>
</comment>